<reference evidence="4 5" key="1">
    <citation type="submission" date="2024-06" db="EMBL/GenBank/DDBJ databases">
        <title>The Natural Products Discovery Center: Release of the First 8490 Sequenced Strains for Exploring Actinobacteria Biosynthetic Diversity.</title>
        <authorList>
            <person name="Kalkreuter E."/>
            <person name="Kautsar S.A."/>
            <person name="Yang D."/>
            <person name="Bader C.D."/>
            <person name="Teijaro C.N."/>
            <person name="Fluegel L."/>
            <person name="Davis C.M."/>
            <person name="Simpson J.R."/>
            <person name="Lauterbach L."/>
            <person name="Steele A.D."/>
            <person name="Gui C."/>
            <person name="Meng S."/>
            <person name="Li G."/>
            <person name="Viehrig K."/>
            <person name="Ye F."/>
            <person name="Su P."/>
            <person name="Kiefer A.F."/>
            <person name="Nichols A."/>
            <person name="Cepeda A.J."/>
            <person name="Yan W."/>
            <person name="Fan B."/>
            <person name="Jiang Y."/>
            <person name="Adhikari A."/>
            <person name="Zheng C.-J."/>
            <person name="Schuster L."/>
            <person name="Cowan T.M."/>
            <person name="Smanski M.J."/>
            <person name="Chevrette M.G."/>
            <person name="De Carvalho L.P.S."/>
            <person name="Shen B."/>
        </authorList>
    </citation>
    <scope>NUCLEOTIDE SEQUENCE [LARGE SCALE GENOMIC DNA]</scope>
    <source>
        <strain evidence="4 5">NPDC048946</strain>
    </source>
</reference>
<dbReference type="EMBL" id="JBEZFP010000037">
    <property type="protein sequence ID" value="MEU8135151.1"/>
    <property type="molecule type" value="Genomic_DNA"/>
</dbReference>
<feature type="domain" description="Methyltransferase" evidence="3">
    <location>
        <begin position="47"/>
        <end position="139"/>
    </location>
</feature>
<dbReference type="Pfam" id="PF13649">
    <property type="entry name" value="Methyltransf_25"/>
    <property type="match status" value="1"/>
</dbReference>
<dbReference type="Proteomes" id="UP001551482">
    <property type="component" value="Unassembled WGS sequence"/>
</dbReference>
<keyword evidence="5" id="KW-1185">Reference proteome</keyword>
<dbReference type="PANTHER" id="PTHR44942:SF4">
    <property type="entry name" value="METHYLTRANSFERASE TYPE 11 DOMAIN-CONTAINING PROTEIN"/>
    <property type="match status" value="1"/>
</dbReference>
<evidence type="ECO:0000256" key="2">
    <source>
        <dbReference type="ARBA" id="ARBA00022679"/>
    </source>
</evidence>
<keyword evidence="1 4" id="KW-0489">Methyltransferase</keyword>
<comment type="caution">
    <text evidence="4">The sequence shown here is derived from an EMBL/GenBank/DDBJ whole genome shotgun (WGS) entry which is preliminary data.</text>
</comment>
<dbReference type="SUPFAM" id="SSF53335">
    <property type="entry name" value="S-adenosyl-L-methionine-dependent methyltransferases"/>
    <property type="match status" value="1"/>
</dbReference>
<dbReference type="EC" id="2.1.-.-" evidence="4"/>
<evidence type="ECO:0000259" key="3">
    <source>
        <dbReference type="Pfam" id="PF13649"/>
    </source>
</evidence>
<dbReference type="PANTHER" id="PTHR44942">
    <property type="entry name" value="METHYLTRANSF_11 DOMAIN-CONTAINING PROTEIN"/>
    <property type="match status" value="1"/>
</dbReference>
<dbReference type="InterPro" id="IPR041698">
    <property type="entry name" value="Methyltransf_25"/>
</dbReference>
<accession>A0ABV3DHB6</accession>
<sequence length="283" mass="30848">MATEWQWDETLFAGTAQYYRRGRLPYAPGLADMLADVLRLDGRGRLLDVGCGPGTLAVGLAHLFGEVAGVDPDPGMIAEARRWAEEAGVADKASWTRARAEEVPAGLGTFTAASFGQSFHWMRRDVVAATVRDMLRPGGVLLHISDVKPKDAAERPSVEGLPHPAIPHAAVTELVRDYLGPVRRAGRGVLPHGTPNDEATVFARAGFRGPEHHIAPGGQPLERSSDDIVARVFSMSLSAPHQFGDRRAEFEADLRNLLRRASPDELFSERQPATEVHIWRKAS</sequence>
<evidence type="ECO:0000313" key="4">
    <source>
        <dbReference type="EMBL" id="MEU8135151.1"/>
    </source>
</evidence>
<name>A0ABV3DHB6_9ACTN</name>
<proteinExistence type="predicted"/>
<keyword evidence="2 4" id="KW-0808">Transferase</keyword>
<dbReference type="Gene3D" id="3.40.50.150">
    <property type="entry name" value="Vaccinia Virus protein VP39"/>
    <property type="match status" value="1"/>
</dbReference>
<evidence type="ECO:0000256" key="1">
    <source>
        <dbReference type="ARBA" id="ARBA00022603"/>
    </source>
</evidence>
<protein>
    <submittedName>
        <fullName evidence="4">Class I SAM-dependent methyltransferase</fullName>
        <ecNumber evidence="4">2.1.-.-</ecNumber>
    </submittedName>
</protein>
<dbReference type="RefSeq" id="WP_358354549.1">
    <property type="nucleotide sequence ID" value="NZ_JBEZFP010000037.1"/>
</dbReference>
<dbReference type="GO" id="GO:0032259">
    <property type="term" value="P:methylation"/>
    <property type="evidence" value="ECO:0007669"/>
    <property type="project" value="UniProtKB-KW"/>
</dbReference>
<evidence type="ECO:0000313" key="5">
    <source>
        <dbReference type="Proteomes" id="UP001551482"/>
    </source>
</evidence>
<dbReference type="GO" id="GO:0008168">
    <property type="term" value="F:methyltransferase activity"/>
    <property type="evidence" value="ECO:0007669"/>
    <property type="project" value="UniProtKB-KW"/>
</dbReference>
<organism evidence="4 5">
    <name type="scientific">Streptodolium elevatio</name>
    <dbReference type="NCBI Taxonomy" id="3157996"/>
    <lineage>
        <taxon>Bacteria</taxon>
        <taxon>Bacillati</taxon>
        <taxon>Actinomycetota</taxon>
        <taxon>Actinomycetes</taxon>
        <taxon>Kitasatosporales</taxon>
        <taxon>Streptomycetaceae</taxon>
        <taxon>Streptodolium</taxon>
    </lineage>
</organism>
<gene>
    <name evidence="4" type="ORF">AB0C36_16735</name>
</gene>
<dbReference type="InterPro" id="IPR051052">
    <property type="entry name" value="Diverse_substrate_MTase"/>
</dbReference>
<dbReference type="InterPro" id="IPR029063">
    <property type="entry name" value="SAM-dependent_MTases_sf"/>
</dbReference>
<dbReference type="CDD" id="cd02440">
    <property type="entry name" value="AdoMet_MTases"/>
    <property type="match status" value="1"/>
</dbReference>